<dbReference type="InterPro" id="IPR011733">
    <property type="entry name" value="CHP02185_IM"/>
</dbReference>
<organism evidence="2 3">
    <name type="scientific">Acetobacterium bakii</name>
    <dbReference type="NCBI Taxonomy" id="52689"/>
    <lineage>
        <taxon>Bacteria</taxon>
        <taxon>Bacillati</taxon>
        <taxon>Bacillota</taxon>
        <taxon>Clostridia</taxon>
        <taxon>Eubacteriales</taxon>
        <taxon>Eubacteriaceae</taxon>
        <taxon>Acetobacterium</taxon>
    </lineage>
</organism>
<dbReference type="NCBIfam" id="TIGR02185">
    <property type="entry name" value="Trep_Strep"/>
    <property type="match status" value="1"/>
</dbReference>
<keyword evidence="1" id="KW-0472">Membrane</keyword>
<dbReference type="EMBL" id="LGYO01000072">
    <property type="protein sequence ID" value="KNZ40235.1"/>
    <property type="molecule type" value="Genomic_DNA"/>
</dbReference>
<feature type="transmembrane region" description="Helical" evidence="1">
    <location>
        <begin position="12"/>
        <end position="30"/>
    </location>
</feature>
<feature type="transmembrane region" description="Helical" evidence="1">
    <location>
        <begin position="111"/>
        <end position="131"/>
    </location>
</feature>
<feature type="transmembrane region" description="Helical" evidence="1">
    <location>
        <begin position="64"/>
        <end position="80"/>
    </location>
</feature>
<dbReference type="AlphaFoldDB" id="A0A0L6TXD2"/>
<evidence type="ECO:0000256" key="1">
    <source>
        <dbReference type="SAM" id="Phobius"/>
    </source>
</evidence>
<reference evidence="3" key="1">
    <citation type="submission" date="2015-07" db="EMBL/GenBank/DDBJ databases">
        <title>Draft genome sequence of Acetobacterium bakii DSM 8293, a potential psychrophilic chemical producer through syngas fermentation.</title>
        <authorList>
            <person name="Song Y."/>
            <person name="Hwang S."/>
            <person name="Cho B.-K."/>
        </authorList>
    </citation>
    <scope>NUCLEOTIDE SEQUENCE [LARGE SCALE GENOMIC DNA]</scope>
    <source>
        <strain evidence="3">DSM 8239</strain>
    </source>
</reference>
<dbReference type="Proteomes" id="UP000036873">
    <property type="component" value="Unassembled WGS sequence"/>
</dbReference>
<dbReference type="OrthoDB" id="9781459at2"/>
<evidence type="ECO:0000313" key="2">
    <source>
        <dbReference type="EMBL" id="KNZ40235.1"/>
    </source>
</evidence>
<evidence type="ECO:0008006" key="4">
    <source>
        <dbReference type="Google" id="ProtNLM"/>
    </source>
</evidence>
<dbReference type="STRING" id="52689.AKG39_18680"/>
<proteinExistence type="predicted"/>
<accession>A0A0L6TXD2</accession>
<dbReference type="Pfam" id="PF09605">
    <property type="entry name" value="Trep_Strep"/>
    <property type="match status" value="1"/>
</dbReference>
<gene>
    <name evidence="2" type="ORF">AKG39_18680</name>
</gene>
<name>A0A0L6TXD2_9FIRM</name>
<feature type="transmembrane region" description="Helical" evidence="1">
    <location>
        <begin position="151"/>
        <end position="178"/>
    </location>
</feature>
<keyword evidence="1" id="KW-0812">Transmembrane</keyword>
<protein>
    <recommendedName>
        <fullName evidence="4">Trep_Strep domain-containing protein</fullName>
    </recommendedName>
</protein>
<sequence>MKKKLSTKELILAGAFGAIFVVGLIAMAVITGFTPITFLMVAFLTGIVLGPIYMLYINKVPKRGAILILAALCGLVMSSTSFYPLLFSLICGLAAEVTSGLGNFESSKHNMLGYGFFSGMFMGPFLSILFAKDAFLKSMTQYYGEAYVEKFASLAPEGIILILILSGFIGGLIGGVLGNKALKHHFKRAGIV</sequence>
<dbReference type="RefSeq" id="WP_050741923.1">
    <property type="nucleotide sequence ID" value="NZ_LGYO01000072.1"/>
</dbReference>
<keyword evidence="1" id="KW-1133">Transmembrane helix</keyword>
<keyword evidence="3" id="KW-1185">Reference proteome</keyword>
<evidence type="ECO:0000313" key="3">
    <source>
        <dbReference type="Proteomes" id="UP000036873"/>
    </source>
</evidence>
<comment type="caution">
    <text evidence="2">The sequence shown here is derived from an EMBL/GenBank/DDBJ whole genome shotgun (WGS) entry which is preliminary data.</text>
</comment>
<feature type="transmembrane region" description="Helical" evidence="1">
    <location>
        <begin position="36"/>
        <end position="57"/>
    </location>
</feature>